<sequence>MEASVRFFVFAFGQLTAPIWG</sequence>
<organism evidence="1 2">
    <name type="scientific">Actinomadura verrucosospora</name>
    <dbReference type="NCBI Taxonomy" id="46165"/>
    <lineage>
        <taxon>Bacteria</taxon>
        <taxon>Bacillati</taxon>
        <taxon>Actinomycetota</taxon>
        <taxon>Actinomycetes</taxon>
        <taxon>Streptosporangiales</taxon>
        <taxon>Thermomonosporaceae</taxon>
        <taxon>Actinomadura</taxon>
    </lineage>
</organism>
<name>A0A7D3VTM7_ACTVE</name>
<dbReference type="Proteomes" id="UP000501240">
    <property type="component" value="Chromosome"/>
</dbReference>
<protein>
    <submittedName>
        <fullName evidence="1">Uncharacterized protein</fullName>
    </submittedName>
</protein>
<keyword evidence="2" id="KW-1185">Reference proteome</keyword>
<evidence type="ECO:0000313" key="2">
    <source>
        <dbReference type="Proteomes" id="UP000501240"/>
    </source>
</evidence>
<reference evidence="1 2" key="1">
    <citation type="submission" date="2020-05" db="EMBL/GenBank/DDBJ databases">
        <title>Actinomadura verrucosospora NRRL-B18236 (PFL_A860) Genome sequencing and assembly.</title>
        <authorList>
            <person name="Samborskyy M."/>
        </authorList>
    </citation>
    <scope>NUCLEOTIDE SEQUENCE [LARGE SCALE GENOMIC DNA]</scope>
    <source>
        <strain evidence="1 2">NRRL:B18236</strain>
    </source>
</reference>
<dbReference type="EMBL" id="CP053892">
    <property type="protein sequence ID" value="QKG22599.1"/>
    <property type="molecule type" value="Genomic_DNA"/>
</dbReference>
<gene>
    <name evidence="1" type="ORF">ACTIVE_4240</name>
</gene>
<evidence type="ECO:0000313" key="1">
    <source>
        <dbReference type="EMBL" id="QKG22599.1"/>
    </source>
</evidence>
<accession>A0A7D3VTM7</accession>
<proteinExistence type="predicted"/>
<dbReference type="AlphaFoldDB" id="A0A7D3VTM7"/>